<gene>
    <name evidence="1" type="ORF">C9I94_21945</name>
</gene>
<sequence>MCFVLFGYFLIIKAIRCFFLQGFNLDGISVILLVSEGTDGTEQEIAKDLGSLRMRPVYQDDISYMDCEGKTEGFGNSK</sequence>
<comment type="caution">
    <text evidence="1">The sequence shown here is derived from an EMBL/GenBank/DDBJ whole genome shotgun (WGS) entry which is preliminary data.</text>
</comment>
<organism evidence="1 2">
    <name type="scientific">Photobacterium swingsii</name>
    <dbReference type="NCBI Taxonomy" id="680026"/>
    <lineage>
        <taxon>Bacteria</taxon>
        <taxon>Pseudomonadati</taxon>
        <taxon>Pseudomonadota</taxon>
        <taxon>Gammaproteobacteria</taxon>
        <taxon>Vibrionales</taxon>
        <taxon>Vibrionaceae</taxon>
        <taxon>Photobacterium</taxon>
    </lineage>
</organism>
<accession>A0A0J8VA39</accession>
<dbReference type="AlphaFoldDB" id="A0A0J8VA39"/>
<dbReference type="EMBL" id="PYLZ01000016">
    <property type="protein sequence ID" value="PSW20935.1"/>
    <property type="molecule type" value="Genomic_DNA"/>
</dbReference>
<evidence type="ECO:0000313" key="2">
    <source>
        <dbReference type="Proteomes" id="UP000240481"/>
    </source>
</evidence>
<name>A0A0J8VA39_9GAMM</name>
<reference evidence="1 2" key="1">
    <citation type="submission" date="2018-01" db="EMBL/GenBank/DDBJ databases">
        <title>Whole genome sequencing of Histamine producing bacteria.</title>
        <authorList>
            <person name="Butler K."/>
        </authorList>
    </citation>
    <scope>NUCLEOTIDE SEQUENCE [LARGE SCALE GENOMIC DNA]</scope>
    <source>
        <strain evidence="1 2">DSM 24669</strain>
    </source>
</reference>
<dbReference type="Proteomes" id="UP000240481">
    <property type="component" value="Unassembled WGS sequence"/>
</dbReference>
<keyword evidence="2" id="KW-1185">Reference proteome</keyword>
<protein>
    <submittedName>
        <fullName evidence="1">Uncharacterized protein</fullName>
    </submittedName>
</protein>
<evidence type="ECO:0000313" key="1">
    <source>
        <dbReference type="EMBL" id="PSW20935.1"/>
    </source>
</evidence>
<proteinExistence type="predicted"/>